<comment type="caution">
    <text evidence="1">The sequence shown here is derived from an EMBL/GenBank/DDBJ whole genome shotgun (WGS) entry which is preliminary data.</text>
</comment>
<dbReference type="AlphaFoldDB" id="A0A833Z158"/>
<protein>
    <submittedName>
        <fullName evidence="1">Uncharacterized protein</fullName>
    </submittedName>
</protein>
<name>A0A833Z158_9CHIR</name>
<dbReference type="Proteomes" id="UP000664940">
    <property type="component" value="Unassembled WGS sequence"/>
</dbReference>
<evidence type="ECO:0000313" key="1">
    <source>
        <dbReference type="EMBL" id="KAF6084248.1"/>
    </source>
</evidence>
<proteinExistence type="predicted"/>
<sequence>MSRSAIFSGPIRVVPDGRFRHFLRGAVFRCRRAPGLPCAAPTGGHALVSTSRPPCMNDAATDAGARGSLQRTFLPFRGRLSRRGMAGSRGHSPLSFPKCPHRFPRPLCACLPSHRRRMRVLLAPALRHLLPLALWTVSSLSNRGGAAASRWGSDARFSGSYRNWESFHAPVAHPCGPVEDTPVPILRPLFNGVASSCGVELSEFFVCFEHEPLGELLFQISSPIWLDLFVLC</sequence>
<organism evidence="1 2">
    <name type="scientific">Phyllostomus discolor</name>
    <name type="common">pale spear-nosed bat</name>
    <dbReference type="NCBI Taxonomy" id="89673"/>
    <lineage>
        <taxon>Eukaryota</taxon>
        <taxon>Metazoa</taxon>
        <taxon>Chordata</taxon>
        <taxon>Craniata</taxon>
        <taxon>Vertebrata</taxon>
        <taxon>Euteleostomi</taxon>
        <taxon>Mammalia</taxon>
        <taxon>Eutheria</taxon>
        <taxon>Laurasiatheria</taxon>
        <taxon>Chiroptera</taxon>
        <taxon>Yangochiroptera</taxon>
        <taxon>Phyllostomidae</taxon>
        <taxon>Phyllostominae</taxon>
        <taxon>Phyllostomus</taxon>
    </lineage>
</organism>
<gene>
    <name evidence="1" type="ORF">HJG60_008527</name>
</gene>
<reference evidence="1 2" key="1">
    <citation type="journal article" date="2020" name="Nature">
        <title>Six reference-quality genomes reveal evolution of bat adaptations.</title>
        <authorList>
            <person name="Jebb D."/>
            <person name="Huang Z."/>
            <person name="Pippel M."/>
            <person name="Hughes G.M."/>
            <person name="Lavrichenko K."/>
            <person name="Devanna P."/>
            <person name="Winkler S."/>
            <person name="Jermiin L.S."/>
            <person name="Skirmuntt E.C."/>
            <person name="Katzourakis A."/>
            <person name="Burkitt-Gray L."/>
            <person name="Ray D.A."/>
            <person name="Sullivan K.A.M."/>
            <person name="Roscito J.G."/>
            <person name="Kirilenko B.M."/>
            <person name="Davalos L.M."/>
            <person name="Corthals A.P."/>
            <person name="Power M.L."/>
            <person name="Jones G."/>
            <person name="Ransome R.D."/>
            <person name="Dechmann D.K.N."/>
            <person name="Locatelli A.G."/>
            <person name="Puechmaille S.J."/>
            <person name="Fedrigo O."/>
            <person name="Jarvis E.D."/>
            <person name="Hiller M."/>
            <person name="Vernes S.C."/>
            <person name="Myers E.W."/>
            <person name="Teeling E.C."/>
        </authorList>
    </citation>
    <scope>NUCLEOTIDE SEQUENCE [LARGE SCALE GENOMIC DNA]</scope>
    <source>
        <strain evidence="1">Bat1K_MPI-CBG_1</strain>
    </source>
</reference>
<accession>A0A833Z158</accession>
<evidence type="ECO:0000313" key="2">
    <source>
        <dbReference type="Proteomes" id="UP000664940"/>
    </source>
</evidence>
<dbReference type="EMBL" id="JABVXQ010000012">
    <property type="protein sequence ID" value="KAF6084248.1"/>
    <property type="molecule type" value="Genomic_DNA"/>
</dbReference>